<dbReference type="PANTHER" id="PTHR33802">
    <property type="entry name" value="SI:CH211-161H7.5-RELATED"/>
    <property type="match status" value="1"/>
</dbReference>
<dbReference type="Proteomes" id="UP000199026">
    <property type="component" value="Unassembled WGS sequence"/>
</dbReference>
<feature type="transmembrane region" description="Helical" evidence="1">
    <location>
        <begin position="188"/>
        <end position="206"/>
    </location>
</feature>
<dbReference type="PANTHER" id="PTHR33802:SF1">
    <property type="entry name" value="XK-RELATED PROTEIN"/>
    <property type="match status" value="1"/>
</dbReference>
<feature type="transmembrane region" description="Helical" evidence="1">
    <location>
        <begin position="212"/>
        <end position="229"/>
    </location>
</feature>
<keyword evidence="1" id="KW-1133">Transmembrane helix</keyword>
<gene>
    <name evidence="2" type="ORF">SAMN05444486_102475</name>
</gene>
<name>A0A1H3KCX3_9RHOB</name>
<keyword evidence="1" id="KW-0812">Transmembrane</keyword>
<feature type="transmembrane region" description="Helical" evidence="1">
    <location>
        <begin position="164"/>
        <end position="181"/>
    </location>
</feature>
<feature type="transmembrane region" description="Helical" evidence="1">
    <location>
        <begin position="135"/>
        <end position="158"/>
    </location>
</feature>
<sequence length="234" mass="24932">MNRLLALATFAAAILFAASPFFTSGFKGFEGNQFPLPQIDPAVQPAGYAFSIWGPIYLWLIAGTGFGLFRRADAITWTSSRPALFISLAIGATWIAVAQISVIWATVQIWLMLIAALAAFVRASDDDAWWQREPIGIYAGWLTAASSVSVGLVLAGYGYTTQDIAAYVSLSIALIIAVAMQKACPKSLSYPIAVIWALVGIVVSNLEPLNTSVVALCAVGIGYLLIGLIKARNN</sequence>
<accession>A0A1H3KCX3</accession>
<dbReference type="AlphaFoldDB" id="A0A1H3KCX3"/>
<dbReference type="OrthoDB" id="5189031at2"/>
<keyword evidence="1" id="KW-0472">Membrane</keyword>
<proteinExistence type="predicted"/>
<evidence type="ECO:0000256" key="1">
    <source>
        <dbReference type="SAM" id="Phobius"/>
    </source>
</evidence>
<feature type="transmembrane region" description="Helical" evidence="1">
    <location>
        <begin position="103"/>
        <end position="123"/>
    </location>
</feature>
<dbReference type="RefSeq" id="WP_089890346.1">
    <property type="nucleotide sequence ID" value="NZ_CALJFH010000012.1"/>
</dbReference>
<evidence type="ECO:0000313" key="2">
    <source>
        <dbReference type="EMBL" id="SDY50047.1"/>
    </source>
</evidence>
<dbReference type="EMBL" id="FNPR01000002">
    <property type="protein sequence ID" value="SDY50047.1"/>
    <property type="molecule type" value="Genomic_DNA"/>
</dbReference>
<keyword evidence="3" id="KW-1185">Reference proteome</keyword>
<reference evidence="2 3" key="1">
    <citation type="submission" date="2016-10" db="EMBL/GenBank/DDBJ databases">
        <authorList>
            <person name="de Groot N.N."/>
        </authorList>
    </citation>
    <scope>NUCLEOTIDE SEQUENCE [LARGE SCALE GENOMIC DNA]</scope>
    <source>
        <strain evidence="2 3">DSM 24677</strain>
    </source>
</reference>
<feature type="transmembrane region" description="Helical" evidence="1">
    <location>
        <begin position="47"/>
        <end position="69"/>
    </location>
</feature>
<organism evidence="2 3">
    <name type="scientific">Lentibacter algarum</name>
    <dbReference type="NCBI Taxonomy" id="576131"/>
    <lineage>
        <taxon>Bacteria</taxon>
        <taxon>Pseudomonadati</taxon>
        <taxon>Pseudomonadota</taxon>
        <taxon>Alphaproteobacteria</taxon>
        <taxon>Rhodobacterales</taxon>
        <taxon>Roseobacteraceae</taxon>
        <taxon>Lentibacter</taxon>
    </lineage>
</organism>
<feature type="transmembrane region" description="Helical" evidence="1">
    <location>
        <begin position="81"/>
        <end position="97"/>
    </location>
</feature>
<dbReference type="STRING" id="576131.SAMN05444486_102475"/>
<dbReference type="GeneID" id="78124546"/>
<protein>
    <recommendedName>
        <fullName evidence="4">TspO and MBR related proteins</fullName>
    </recommendedName>
</protein>
<evidence type="ECO:0000313" key="3">
    <source>
        <dbReference type="Proteomes" id="UP000199026"/>
    </source>
</evidence>
<evidence type="ECO:0008006" key="4">
    <source>
        <dbReference type="Google" id="ProtNLM"/>
    </source>
</evidence>